<dbReference type="AlphaFoldDB" id="A0A0P7BKN1"/>
<organism evidence="5 6">
    <name type="scientific">Jiulongibacter sediminis</name>
    <dbReference type="NCBI Taxonomy" id="1605367"/>
    <lineage>
        <taxon>Bacteria</taxon>
        <taxon>Pseudomonadati</taxon>
        <taxon>Bacteroidota</taxon>
        <taxon>Cytophagia</taxon>
        <taxon>Cytophagales</taxon>
        <taxon>Leadbetterellaceae</taxon>
        <taxon>Jiulongibacter</taxon>
    </lineage>
</organism>
<evidence type="ECO:0000256" key="3">
    <source>
        <dbReference type="ARBA" id="ARBA00022679"/>
    </source>
</evidence>
<dbReference type="PROSITE" id="PS51585">
    <property type="entry name" value="SAM_MT_TPMT"/>
    <property type="match status" value="1"/>
</dbReference>
<dbReference type="PANTHER" id="PTHR32183:SF6">
    <property type="entry name" value="CYSTEINE SULFINATE DESULFINASE_CYSTEINE DESULFURASE AND RELATED ENZYMES"/>
    <property type="match status" value="1"/>
</dbReference>
<dbReference type="STRING" id="1605367.AFM12_11255"/>
<evidence type="ECO:0000256" key="1">
    <source>
        <dbReference type="ARBA" id="ARBA00022553"/>
    </source>
</evidence>
<sequence>MSNQLDDNFWSTRYKENTTGWDLGQVSPPIEAYVDQLTNKDISILIPGCGNSHEAEHLLSAGFKKVTLVDISEVLVERLKVKFEAEIAEDRCEVIHADFFDLKGTFDLVIEQTFFCAIDPSLRQQYAQKMAELLKPGGKVAGVLFEMHKPDGPPFGGNSEEYLGYFEPLFDIKSMEPCHNSIAPRAGSELFIILQKK</sequence>
<accession>A0A0P7BKN1</accession>
<dbReference type="PANTHER" id="PTHR32183">
    <property type="match status" value="1"/>
</dbReference>
<keyword evidence="2 5" id="KW-0489">Methyltransferase</keyword>
<gene>
    <name evidence="5" type="ORF">AFM12_11255</name>
</gene>
<name>A0A0P7BKN1_9BACT</name>
<dbReference type="InterPro" id="IPR029063">
    <property type="entry name" value="SAM-dependent_MTases_sf"/>
</dbReference>
<dbReference type="GO" id="GO:0008757">
    <property type="term" value="F:S-adenosylmethionine-dependent methyltransferase activity"/>
    <property type="evidence" value="ECO:0007669"/>
    <property type="project" value="InterPro"/>
</dbReference>
<dbReference type="CDD" id="cd02440">
    <property type="entry name" value="AdoMet_MTases"/>
    <property type="match status" value="1"/>
</dbReference>
<dbReference type="RefSeq" id="WP_055148231.1">
    <property type="nucleotide sequence ID" value="NZ_JXSZ01000009.1"/>
</dbReference>
<dbReference type="Gene3D" id="3.40.50.150">
    <property type="entry name" value="Vaccinia Virus protein VP39"/>
    <property type="match status" value="1"/>
</dbReference>
<keyword evidence="6" id="KW-1185">Reference proteome</keyword>
<dbReference type="SUPFAM" id="SSF53335">
    <property type="entry name" value="S-adenosyl-L-methionine-dependent methyltransferases"/>
    <property type="match status" value="1"/>
</dbReference>
<keyword evidence="4" id="KW-0949">S-adenosyl-L-methionine</keyword>
<evidence type="ECO:0000256" key="4">
    <source>
        <dbReference type="ARBA" id="ARBA00022691"/>
    </source>
</evidence>
<reference evidence="5 6" key="1">
    <citation type="submission" date="2015-07" db="EMBL/GenBank/DDBJ databases">
        <title>The draft genome sequence of Leadbetterella sp. JN14-9.</title>
        <authorList>
            <person name="Liu Y."/>
            <person name="Du J."/>
            <person name="Shao Z."/>
        </authorList>
    </citation>
    <scope>NUCLEOTIDE SEQUENCE [LARGE SCALE GENOMIC DNA]</scope>
    <source>
        <strain evidence="5 6">JN14-9</strain>
    </source>
</reference>
<comment type="caution">
    <text evidence="5">The sequence shown here is derived from an EMBL/GenBank/DDBJ whole genome shotgun (WGS) entry which is preliminary data.</text>
</comment>
<keyword evidence="3 5" id="KW-0808">Transferase</keyword>
<protein>
    <submittedName>
        <fullName evidence="5">SAM-dependent methyltransferase</fullName>
    </submittedName>
</protein>
<dbReference type="InterPro" id="IPR008854">
    <property type="entry name" value="TPMT"/>
</dbReference>
<dbReference type="PATRIC" id="fig|1605367.3.peg.3645"/>
<dbReference type="Pfam" id="PF05724">
    <property type="entry name" value="TPMT"/>
    <property type="match status" value="1"/>
</dbReference>
<evidence type="ECO:0000313" key="5">
    <source>
        <dbReference type="EMBL" id="KPM47822.1"/>
    </source>
</evidence>
<dbReference type="OrthoDB" id="9778208at2"/>
<dbReference type="Proteomes" id="UP000050454">
    <property type="component" value="Unassembled WGS sequence"/>
</dbReference>
<dbReference type="GO" id="GO:0032259">
    <property type="term" value="P:methylation"/>
    <property type="evidence" value="ECO:0007669"/>
    <property type="project" value="UniProtKB-KW"/>
</dbReference>
<evidence type="ECO:0000313" key="6">
    <source>
        <dbReference type="Proteomes" id="UP000050454"/>
    </source>
</evidence>
<evidence type="ECO:0000256" key="2">
    <source>
        <dbReference type="ARBA" id="ARBA00022603"/>
    </source>
</evidence>
<proteinExistence type="predicted"/>
<dbReference type="EMBL" id="LGTQ01000009">
    <property type="protein sequence ID" value="KPM47822.1"/>
    <property type="molecule type" value="Genomic_DNA"/>
</dbReference>
<keyword evidence="1" id="KW-0597">Phosphoprotein</keyword>